<reference evidence="1" key="2">
    <citation type="journal article" date="2020" name="Microorganisms">
        <title>Osmotic Adaptation and Compatible Solute Biosynthesis of Phototrophic Bacteria as Revealed from Genome Analyses.</title>
        <authorList>
            <person name="Imhoff J.F."/>
            <person name="Rahn T."/>
            <person name="Kunzel S."/>
            <person name="Keller A."/>
            <person name="Neulinger S.C."/>
        </authorList>
    </citation>
    <scope>NUCLEOTIDE SEQUENCE</scope>
    <source>
        <strain evidence="1">LMG 28126</strain>
    </source>
</reference>
<evidence type="ECO:0008006" key="3">
    <source>
        <dbReference type="Google" id="ProtNLM"/>
    </source>
</evidence>
<name>A0A934TKC7_9RHOB</name>
<evidence type="ECO:0000313" key="1">
    <source>
        <dbReference type="EMBL" id="MBK5926643.1"/>
    </source>
</evidence>
<dbReference type="AlphaFoldDB" id="A0A934TKC7"/>
<protein>
    <recommendedName>
        <fullName evidence="3">DUF2927 domain-containing protein</fullName>
    </recommendedName>
</protein>
<dbReference type="InterPro" id="IPR021323">
    <property type="entry name" value="DUF2927"/>
</dbReference>
<dbReference type="Pfam" id="PF11150">
    <property type="entry name" value="DUF2927"/>
    <property type="match status" value="1"/>
</dbReference>
<dbReference type="EMBL" id="NHSD01000147">
    <property type="protein sequence ID" value="MBK5926643.1"/>
    <property type="molecule type" value="Genomic_DNA"/>
</dbReference>
<proteinExistence type="predicted"/>
<gene>
    <name evidence="1" type="ORF">CCR87_04645</name>
</gene>
<comment type="caution">
    <text evidence="1">The sequence shown here is derived from an EMBL/GenBank/DDBJ whole genome shotgun (WGS) entry which is preliminary data.</text>
</comment>
<organism evidence="1 2">
    <name type="scientific">Rhodobaculum claviforme</name>
    <dbReference type="NCBI Taxonomy" id="1549854"/>
    <lineage>
        <taxon>Bacteria</taxon>
        <taxon>Pseudomonadati</taxon>
        <taxon>Pseudomonadota</taxon>
        <taxon>Alphaproteobacteria</taxon>
        <taxon>Rhodobacterales</taxon>
        <taxon>Paracoccaceae</taxon>
        <taxon>Rhodobaculum</taxon>
    </lineage>
</organism>
<dbReference type="Proteomes" id="UP000706333">
    <property type="component" value="Unassembled WGS sequence"/>
</dbReference>
<keyword evidence="2" id="KW-1185">Reference proteome</keyword>
<evidence type="ECO:0000313" key="2">
    <source>
        <dbReference type="Proteomes" id="UP000706333"/>
    </source>
</evidence>
<reference evidence="1" key="1">
    <citation type="submission" date="2017-05" db="EMBL/GenBank/DDBJ databases">
        <authorList>
            <person name="Imhoff J.F."/>
            <person name="Rahn T."/>
            <person name="Kuenzel S."/>
            <person name="Neulinger S.C."/>
        </authorList>
    </citation>
    <scope>NUCLEOTIDE SEQUENCE</scope>
    <source>
        <strain evidence="1">LMG 28126</strain>
    </source>
</reference>
<sequence>MRGDRGDTRPRTRRKWGRGALMMVCGAAQSWGWCGVWRGGGMRRSRALATALCVLGVSACAPVPEIVSAAAPPDPQPLAIAQEPTLGDSVRAHFERQEQTLRGRGLMRTDAEARDIPFGVNTLVRNFDRIALRDEYVLAGGRLIERETGARLRRWDRPVRLALEFGEAVPPEQRAIDSAQLRDLAVRLGRITGHPVTITEGVETANFRVLVLTEEERRAIGPRLRALIPSIDATLEDTIANLPLSVSCMVIGFARAGTHVHTQAVAVIRAELPELTRTSCFHEEIAQGLGLPNDSAAARPSIFNDSLEFAVLTRHDEALLRILYDPRLQPGMGPAEARPIVEAIAVELLGGES</sequence>
<accession>A0A934TKC7</accession>